<dbReference type="PANTHER" id="PTHR22870:SF408">
    <property type="entry name" value="OS09G0560450 PROTEIN"/>
    <property type="match status" value="1"/>
</dbReference>
<dbReference type="NCBIfam" id="TIGR02543">
    <property type="entry name" value="List_Bact_rpt"/>
    <property type="match status" value="9"/>
</dbReference>
<dbReference type="Gene3D" id="2.130.10.30">
    <property type="entry name" value="Regulator of chromosome condensation 1/beta-lactamase-inhibitor protein II"/>
    <property type="match status" value="4"/>
</dbReference>
<feature type="region of interest" description="Disordered" evidence="3">
    <location>
        <begin position="3008"/>
        <end position="3028"/>
    </location>
</feature>
<evidence type="ECO:0000313" key="9">
    <source>
        <dbReference type="Proteomes" id="UP000005104"/>
    </source>
</evidence>
<dbReference type="InterPro" id="IPR044060">
    <property type="entry name" value="Bacterial_rp_domain"/>
</dbReference>
<dbReference type="Pfam" id="PF04122">
    <property type="entry name" value="CW_binding_2"/>
    <property type="match status" value="3"/>
</dbReference>
<evidence type="ECO:0000256" key="2">
    <source>
        <dbReference type="ARBA" id="ARBA00022737"/>
    </source>
</evidence>
<dbReference type="Pfam" id="PF00717">
    <property type="entry name" value="Peptidase_S24"/>
    <property type="match status" value="1"/>
</dbReference>
<dbReference type="Gene3D" id="2.60.40.1120">
    <property type="entry name" value="Carboxypeptidase-like, regulatory domain"/>
    <property type="match status" value="5"/>
</dbReference>
<dbReference type="RefSeq" id="WP_007780933.1">
    <property type="nucleotide sequence ID" value="NZ_CM001441.1"/>
</dbReference>
<dbReference type="EMBL" id="CM001441">
    <property type="protein sequence ID" value="EHQ88486.1"/>
    <property type="molecule type" value="Genomic_DNA"/>
</dbReference>
<dbReference type="InterPro" id="IPR013378">
    <property type="entry name" value="InlB-like_B-rpt"/>
</dbReference>
<dbReference type="Pfam" id="PF18998">
    <property type="entry name" value="Flg_new_2"/>
    <property type="match status" value="1"/>
</dbReference>
<dbReference type="eggNOG" id="COG3291">
    <property type="taxonomic scope" value="Bacteria"/>
</dbReference>
<dbReference type="eggNOG" id="COG1316">
    <property type="taxonomic scope" value="Bacteria"/>
</dbReference>
<dbReference type="PRINTS" id="PR00633">
    <property type="entry name" value="RCCNDNSATION"/>
</dbReference>
<feature type="compositionally biased region" description="Gly residues" evidence="3">
    <location>
        <begin position="3820"/>
        <end position="3829"/>
    </location>
</feature>
<feature type="region of interest" description="Disordered" evidence="3">
    <location>
        <begin position="3817"/>
        <end position="3851"/>
    </location>
</feature>
<dbReference type="InterPro" id="IPR007253">
    <property type="entry name" value="Cell_wall-bd_2"/>
</dbReference>
<dbReference type="Pfam" id="PF07523">
    <property type="entry name" value="Big_3"/>
    <property type="match status" value="1"/>
</dbReference>
<feature type="region of interest" description="Disordered" evidence="3">
    <location>
        <begin position="3260"/>
        <end position="3284"/>
    </location>
</feature>
<feature type="domain" description="Ig-like" evidence="5">
    <location>
        <begin position="2158"/>
        <end position="2225"/>
    </location>
</feature>
<dbReference type="eggNOG" id="COG5184">
    <property type="taxonomic scope" value="Bacteria"/>
</dbReference>
<evidence type="ECO:0000313" key="8">
    <source>
        <dbReference type="EMBL" id="EHQ88486.1"/>
    </source>
</evidence>
<dbReference type="Gene3D" id="2.10.109.10">
    <property type="entry name" value="Umud Fragment, subunit A"/>
    <property type="match status" value="1"/>
</dbReference>
<keyword evidence="9" id="KW-1185">Reference proteome</keyword>
<dbReference type="InterPro" id="IPR022038">
    <property type="entry name" value="Ig-like_bact"/>
</dbReference>
<dbReference type="InterPro" id="IPR013784">
    <property type="entry name" value="Carb-bd-like_fold"/>
</dbReference>
<name>H5Y2D8_9FIRM</name>
<dbReference type="SUPFAM" id="SSF50985">
    <property type="entry name" value="RCC1/BLIP-II"/>
    <property type="match status" value="3"/>
</dbReference>
<organism evidence="8 9">
    <name type="scientific">Desulfosporosinus youngiae DSM 17734</name>
    <dbReference type="NCBI Taxonomy" id="768710"/>
    <lineage>
        <taxon>Bacteria</taxon>
        <taxon>Bacillati</taxon>
        <taxon>Bacillota</taxon>
        <taxon>Clostridia</taxon>
        <taxon>Eubacteriales</taxon>
        <taxon>Desulfitobacteriaceae</taxon>
        <taxon>Desulfosporosinus</taxon>
    </lineage>
</organism>
<dbReference type="Pfam" id="PF09479">
    <property type="entry name" value="Flg_new"/>
    <property type="match status" value="8"/>
</dbReference>
<feature type="domain" description="Peptidase S24/S26A/S26B/S26C" evidence="4">
    <location>
        <begin position="28"/>
        <end position="72"/>
    </location>
</feature>
<dbReference type="GO" id="GO:0030246">
    <property type="term" value="F:carbohydrate binding"/>
    <property type="evidence" value="ECO:0007669"/>
    <property type="project" value="InterPro"/>
</dbReference>
<dbReference type="Gene3D" id="2.60.40.3630">
    <property type="match status" value="1"/>
</dbReference>
<feature type="domain" description="Bacterial repeat" evidence="6">
    <location>
        <begin position="2306"/>
        <end position="2379"/>
    </location>
</feature>
<dbReference type="eggNOG" id="COG4932">
    <property type="taxonomic scope" value="Bacteria"/>
</dbReference>
<dbReference type="CDD" id="cd06462">
    <property type="entry name" value="Peptidase_S24_S26"/>
    <property type="match status" value="1"/>
</dbReference>
<evidence type="ECO:0000256" key="1">
    <source>
        <dbReference type="ARBA" id="ARBA00004196"/>
    </source>
</evidence>
<comment type="subcellular location">
    <subcellularLocation>
        <location evidence="1">Cell envelope</location>
    </subcellularLocation>
</comment>
<dbReference type="SUPFAM" id="SSF51306">
    <property type="entry name" value="LexA/Signal peptidase"/>
    <property type="match status" value="1"/>
</dbReference>
<evidence type="ECO:0000256" key="3">
    <source>
        <dbReference type="SAM" id="MobiDB-lite"/>
    </source>
</evidence>
<dbReference type="HOGENOM" id="CLU_223894_0_0_9"/>
<evidence type="ECO:0000259" key="5">
    <source>
        <dbReference type="Pfam" id="PF07523"/>
    </source>
</evidence>
<dbReference type="InterPro" id="IPR015927">
    <property type="entry name" value="Peptidase_S24_S26A/B/C"/>
</dbReference>
<dbReference type="PROSITE" id="PS00626">
    <property type="entry name" value="RCC1_2"/>
    <property type="match status" value="2"/>
</dbReference>
<gene>
    <name evidence="8" type="ORF">DesyoDRAFT_1324</name>
</gene>
<dbReference type="eggNOG" id="COG3210">
    <property type="taxonomic scope" value="Bacteria"/>
</dbReference>
<reference evidence="8 9" key="1">
    <citation type="submission" date="2011-11" db="EMBL/GenBank/DDBJ databases">
        <title>The Noncontiguous Finished genome of Desulfosporosinus youngiae DSM 17734.</title>
        <authorList>
            <consortium name="US DOE Joint Genome Institute (JGI-PGF)"/>
            <person name="Lucas S."/>
            <person name="Han J."/>
            <person name="Lapidus A."/>
            <person name="Cheng J.-F."/>
            <person name="Goodwin L."/>
            <person name="Pitluck S."/>
            <person name="Peters L."/>
            <person name="Ovchinnikova G."/>
            <person name="Lu M."/>
            <person name="Land M.L."/>
            <person name="Hauser L."/>
            <person name="Pester M."/>
            <person name="Spring S."/>
            <person name="Ollivier B."/>
            <person name="Rattei T."/>
            <person name="Klenk H.-P."/>
            <person name="Wagner M."/>
            <person name="Loy A."/>
            <person name="Woyke T.J."/>
        </authorList>
    </citation>
    <scope>NUCLEOTIDE SEQUENCE [LARGE SCALE GENOMIC DNA]</scope>
    <source>
        <strain evidence="8 9">DSM 17734</strain>
    </source>
</reference>
<dbReference type="InterPro" id="IPR042229">
    <property type="entry name" value="Listeria/Bacterioides_rpt_sf"/>
</dbReference>
<feature type="domain" description="RCC1-like" evidence="7">
    <location>
        <begin position="1679"/>
        <end position="1954"/>
    </location>
</feature>
<dbReference type="PROSITE" id="PS50012">
    <property type="entry name" value="RCC1_3"/>
    <property type="match status" value="12"/>
</dbReference>
<evidence type="ECO:0000259" key="6">
    <source>
        <dbReference type="Pfam" id="PF18998"/>
    </source>
</evidence>
<dbReference type="eggNOG" id="COG2247">
    <property type="taxonomic scope" value="Bacteria"/>
</dbReference>
<dbReference type="Pfam" id="PF25390">
    <property type="entry name" value="WD40_RLD"/>
    <property type="match status" value="1"/>
</dbReference>
<dbReference type="GO" id="GO:0030313">
    <property type="term" value="C:cell envelope"/>
    <property type="evidence" value="ECO:0007669"/>
    <property type="project" value="UniProtKB-SubCell"/>
</dbReference>
<dbReference type="InterPro" id="IPR036286">
    <property type="entry name" value="LexA/Signal_pep-like_sf"/>
</dbReference>
<accession>H5Y2D8</accession>
<dbReference type="Pfam" id="PF00415">
    <property type="entry name" value="RCC1"/>
    <property type="match status" value="4"/>
</dbReference>
<dbReference type="InterPro" id="IPR051210">
    <property type="entry name" value="Ub_ligase/GEF_domain"/>
</dbReference>
<feature type="compositionally biased region" description="Polar residues" evidence="3">
    <location>
        <begin position="3835"/>
        <end position="3851"/>
    </location>
</feature>
<evidence type="ECO:0000259" key="4">
    <source>
        <dbReference type="Pfam" id="PF00717"/>
    </source>
</evidence>
<feature type="region of interest" description="Disordered" evidence="3">
    <location>
        <begin position="1652"/>
        <end position="1674"/>
    </location>
</feature>
<dbReference type="Gene3D" id="2.60.40.4270">
    <property type="entry name" value="Listeria-Bacteroides repeat domain"/>
    <property type="match status" value="9"/>
</dbReference>
<dbReference type="eggNOG" id="COG5492">
    <property type="taxonomic scope" value="Bacteria"/>
</dbReference>
<dbReference type="Pfam" id="PF13540">
    <property type="entry name" value="RCC1_2"/>
    <property type="match status" value="1"/>
</dbReference>
<dbReference type="Gene3D" id="3.40.50.12090">
    <property type="match status" value="2"/>
</dbReference>
<feature type="compositionally biased region" description="Polar residues" evidence="3">
    <location>
        <begin position="3098"/>
        <end position="3126"/>
    </location>
</feature>
<dbReference type="InterPro" id="IPR000408">
    <property type="entry name" value="Reg_chr_condens"/>
</dbReference>
<feature type="region of interest" description="Disordered" evidence="3">
    <location>
        <begin position="3092"/>
        <end position="3126"/>
    </location>
</feature>
<proteinExistence type="predicted"/>
<protein>
    <submittedName>
        <fullName evidence="8">Putative repeat protein</fullName>
    </submittedName>
</protein>
<keyword evidence="2" id="KW-0677">Repeat</keyword>
<sequence length="4202" mass="427761">MKRLLLILVMILGLITNPLLVSANNHYQVVGDSMNPVIKDGDTIQIVSETYEDGDMVVAQLEDGKKIVKRIMGDRLVSVGHGTSYPVSEVTILGAAEYVPMSMEELELFGFSWESVLAEGVKIVQIAGGTYHSMALTNTGVVYAWGQGTYGELGRGSTSASYRPVKVSDNGDIFTNSGVTAISAGEYTSFALKDGVVYAWGYGQNGRLGTGSTDNQLIPVKVAHGAMGNSDVTAIAGGTHSLALKGGVVYAWGGGQNIPFAVPAGDMAGNPGVITAISSGHWHSLVLKGGVVYAWGGAGSTPVKVSAGAMGENSNVTAISAGNSHSLVLKGGVVYAWGDGSDGRLGNGSTVNQSTPVKVSDGAMVNSGVTAIAAVVGSHSLALKGGVVYAWGNGLLGKLGNNSTANQSIPVKVSDGAMVNSGVTAISAGILHSLALKDGAVYAWGQGLIGALGDNGSTDRWTPVKTFSQPWVNSDAGLTSVATQTSSPGGGNGNEAGTPITWSVNVPNAKASIGLSDIVVAANATRNLYSNNLFTTEITGTNTISLAAAANTTVYVKVTSQDTTTVKYYAVTINRAGSSDAGLTSVAAQTSSPAGGNGNEAGTPITWSVNVANAIASIGLSDIVVAANATKNLYSNNSFTTEITGTNTIALAAAANTTVYVKVTAEDNTTVNYYAVTINRAGSSDAGLTSIAMEIDSSPGGGNGTAGAPITWSVNVANAKASVGLSDIVVAGNATKSLYSNSSFTTEITGTNTIALASAANTTVYVKVTAQDNTTVKYYAVTINRTGPALAAGEVNRTSHTDATVKFTSSEAGNYYYRIVEAGAAAPNVDTGGAGSEALSGENTINLSDLTAGTKDIYIIVKDVDGRVSDPLKIEIPAAQTATAQATTTNPVAGANNAITLTVKDSTGATDTNFSGAKDVTISGVLAAPNGSYGSFNGTALTAAAGEGQSISVTFIDGVATVNLSLNKAGSQTIAFSISDVAVPETNTLTIVPVPAPASTMTLTTAILAPETNGGQFAKQPTLTLQDIYGNICTNDSTTQVTASKKDEGDWTLTGTTTKTAVNGVVVFTDLGATNSDEIIDAQIAFSAVELTDVLSSTVTLAAAAAQTATAELTTTNPVAGENNVITLTVKDGAGASDTNFSGAKGVTISGVLVAPNDSYGSFNGTTLTTEAAGAGQSISVTFIDGVATVNLSLNKAESQIVAFSIASVAVPATNTLTIVPDPAAASTMTLSTDVIAPAEYGEQFAQQPTITLQDAYGNNCTNDSITQVTASKKGEGDWTLTGTTTKTAANGVVAYTDLGATNIDQITDAQVAFDAPGLIEVVSRTVTLAAASAQAAAAQADATAPVAGANNAITLTVNNGAGNTDTNFSGAKDVIISGVLAAPNGSYGSFNGTTLTAEAAGAGQTISVAFSGGVATVNLSLNKAGSQTIAFSIAGVAVLETTLTIVPVPATASTMTLTTDILAPETNGGRFAKQPALTLQDAYGNICTNDTTTEVTASKKDSGDWTLTGTTKIAAANGVVAFTNLRSVNLDQITDAQIAFSAVELADVLSSTVTLPSWESSLGEGVYIVQIAAGNSHSLALTNTGVVYAWGSGSRGQLGNGSITLQTTPVKVSDGAMGNRGVTAISAGKEHSLALKDGQVYAWGAQSDGRLGNEVDSPTEQTTPVKVSDGVGTGQDFTNEGVMAISAGSKHSLALKDGQVYAWGAQLNGLLGNAVTSSTGQTTPVKVSDGEYSDFTNTGVTTIAAGDEHSLAIKDGQVYAWGYNGFGKVGTDYSIISTPGKVFAGAMGTNENVTAIAAGANHSLALKDGQVYAWGYFGSGLLGNGSSGHDSTNRPVKVSGGAMGTNENVTAIAAVREHSLALKDGRVYIWGEGSGGRLGNGSYENQATPVEVSAGAMGNTGVIAIAAGGFHSLALKDDQVYAWGGGSDGQLGDGGSGYLYSQITPVKVSSQSDWIKTEDIAAILGVTVPVTGAEPVTTITETAQYTGTVDWSPDHVLFQGGTTYTATITLTPKAGFTLNGVAENFFTVAGATATNVANSGVVIAVFPATAAETITLLDIPGVVAPVLGVAPVTTGIDTEQYLGTVTWSPDHNQFEASTVYTANIVLTAKEGFTLDGVAANSFTVAGAAATNAGNAGVVTAVFPTTAPTLISIAITTPASKTAYYVGDELDITGMVVTGTYSDNSTKEETITHANVSGFDSTAVAATQTLTVTVGGKTITYTIAVAKADGPDLVGVTSDDAANTMTDMTAAMEFSTDGTTWTAYNAESPNLPDLTGTVALQVRVAETATHTAGAPTTFVFTAPSTYTLTVNMDGGNSGITGGNYIAGAEVAIDAGTKAGYTFSGWTTSNGGTFANATLTSTIFTMPANEVTITAQWTENAATTYTVTFTGGAGATGVAPIQAATGANGTFALPANTFTKTGYTFAGWNDGMTTYDAGTTYTMPANDVTFTAQWTADAPNTYTVTFVGGTGATGTAPTQAATGANGTFALPANTFTKTGYTFAGWNDGMTTYDAGTTYTMPANDVTFTAQWTADAPNTYTVTFVGGTGATGTAPTQAATGANGTFALPANTFTKTGYTFAGWNDGTTTYDAGATYTMPANDVTFTAQWTADAPNTYTVTFIGGTGATGTAPTQVATGANGTFALPANPFAKTGYTFAGWSDGSTTYNAGTTYTMPAENVTFTAQWTANAPDTYTITFIGGAGATGVAPIQAATGANGTFALPANTFEKAGYTFAGWSDGTTTYDVGATYTMPANDITFTAQWTADAPNTYTVTFIGGAGAIGVAPTKTVTTAASIVVLPTNPFTKAGYTFAGWNDGTTTYDAGATYTMPANDVTFTAQWTADAPDTYTVTFIGGAGATGVAPIQAATGAYGTFSLPANTFAKTGYTFAGWSDGTTTYDADTTYTMPANDVTFTAQWTANVPNTHTVSGTITDTDGTPVSGATVTLTDTNDSSKTYTGTTDADGNYSIPGVPDGDYTVTVTKGSETLGNGSIAVEGDDVTDESADITVTPPTISTHTVSGTITDTDGTPVSGATVTLTDTNDSSKTYTGTTDADGNYSIPSVPDGDYTVTVTKGSETLGNGSIAVEGDDVTDESADITVTPPTISTHTVSGTITDTDGTPVSGATVTLTDTNDSSKTYTGTTDADGNYSIPSVPDGDYTVTVTKGSETLGNGSIAVEGDDVTDESADITVTPPTISTHTVSGTIKDTNNSPVSGATVTLTDANDSSKTYTGTTDADGNYSISGVPDGTYTITVTKGSETLGSGSGNVTVNDGDVTGGSGNITVNPPTITTAQTPVFSASNVRGIEAVTINAALTPLTVTAGVTDSGALTYQWYQSTKNSTTGGTPISGQTSSSYTPPTDIVGTTYYFVVVTNTATVGGEAKTSTNTSSIKTVIVLAAPAPTYDVSASGSSLSNITLNNTSATQYQNYTTTLSAASGYTLPSSITITMGGMTLVPGVDYIYIKTSATTGTLTVYNVTGELSITAVGVLIPTQTYTIRFNSNGGSNVAAISGTYGTAIILPTPTKPEFNFAGWYRDSGFATSYLSNTMGAENITLHAKWEQITYEVTGNVKNEDDANVNSATVKLMAGSREVVQATTDANGVFTISGIPSGIYNLVISKGTDQTITLTITVSGNTTTGSVTLPKGNKNSVVEVKSGTPDIIVDKLNDFFTSNQFTQDDSNVIDAGGTVEIRLIVEQRVESGDNSAENAQSIIAAAGSGKEIGIFLNLSLSKIVTPIPGGTAEQPIPIRELDDALIIDIPLPAELQGKSNYVVYRYHGTEVQTITETNTDGEYIELSADGKSIKLHTKKFSTYAIGYTAASTPSKGGGGKGGGSSTAPTITTDSNTGGKVTVSSDQKTATITPEEGYIIFDVLVDGKSVGATSTYTFTDNEKHEIKAVFMKKTGVKRLAGVNRVDTALEIAKASYEGKVSNVVLATAENYPDALAGSVLAYKMKAPILLVGSTETDQEKVLDYLKKNLDSAGTVNILGGTAVVSSAMEAKITAIGCKNITRLGGTDQYETSVKIADSLEVKTGTPLVLVSGENYPDALSISSAAGIMQVPILLVQKDRISEEVKRKIATIMPTKVYIIGLEGVVSAAVESDVAQITSLDPANIIRIGGADRYETSLAVAQYFNLGGQNVCIATGSNFPDALAGSVYAANLKAPILLVDGSLSDNQINYLKTLKMTGATLFGGEAVITKDIEEQLEIY</sequence>
<evidence type="ECO:0000259" key="7">
    <source>
        <dbReference type="Pfam" id="PF25390"/>
    </source>
</evidence>
<dbReference type="SUPFAM" id="SSF49452">
    <property type="entry name" value="Starch-binding domain-like"/>
    <property type="match status" value="5"/>
</dbReference>
<feature type="compositionally biased region" description="Polar residues" evidence="3">
    <location>
        <begin position="1657"/>
        <end position="1666"/>
    </location>
</feature>
<dbReference type="InterPro" id="IPR058923">
    <property type="entry name" value="RCC1-like_dom"/>
</dbReference>
<dbReference type="STRING" id="768710.DesyoDRAFT_1324"/>
<dbReference type="eggNOG" id="COG3209">
    <property type="taxonomic scope" value="Bacteria"/>
</dbReference>
<dbReference type="PANTHER" id="PTHR22870">
    <property type="entry name" value="REGULATOR OF CHROMOSOME CONDENSATION"/>
    <property type="match status" value="1"/>
</dbReference>
<dbReference type="InterPro" id="IPR009091">
    <property type="entry name" value="RCC1/BLIP-II"/>
</dbReference>
<dbReference type="Proteomes" id="UP000005104">
    <property type="component" value="Chromosome"/>
</dbReference>
<dbReference type="Pfam" id="PF13620">
    <property type="entry name" value="CarboxypepD_reg"/>
    <property type="match status" value="5"/>
</dbReference>